<dbReference type="InterPro" id="IPR051532">
    <property type="entry name" value="Ester_Hydrolysis_Enzymes"/>
</dbReference>
<organism evidence="2 4">
    <name type="scientific">Streptococcus alactolyticus</name>
    <dbReference type="NCBI Taxonomy" id="29389"/>
    <lineage>
        <taxon>Bacteria</taxon>
        <taxon>Bacillati</taxon>
        <taxon>Bacillota</taxon>
        <taxon>Bacilli</taxon>
        <taxon>Lactobacillales</taxon>
        <taxon>Streptococcaceae</taxon>
        <taxon>Streptococcus</taxon>
    </lineage>
</organism>
<evidence type="ECO:0000313" key="2">
    <source>
        <dbReference type="EMBL" id="MST54355.1"/>
    </source>
</evidence>
<dbReference type="SUPFAM" id="SSF52266">
    <property type="entry name" value="SGNH hydrolase"/>
    <property type="match status" value="1"/>
</dbReference>
<dbReference type="PANTHER" id="PTHR30383:SF5">
    <property type="entry name" value="SGNH HYDROLASE-TYPE ESTERASE DOMAIN-CONTAINING PROTEIN"/>
    <property type="match status" value="1"/>
</dbReference>
<accession>A0A6N7WR80</accession>
<dbReference type="AlphaFoldDB" id="A0A6N7WR80"/>
<evidence type="ECO:0000313" key="3">
    <source>
        <dbReference type="EMBL" id="WBB07131.1"/>
    </source>
</evidence>
<dbReference type="InterPro" id="IPR036514">
    <property type="entry name" value="SGNH_hydro_sf"/>
</dbReference>
<dbReference type="Pfam" id="PF13472">
    <property type="entry name" value="Lipase_GDSL_2"/>
    <property type="match status" value="1"/>
</dbReference>
<protein>
    <submittedName>
        <fullName evidence="2 3">Lipase</fullName>
    </submittedName>
</protein>
<evidence type="ECO:0000313" key="5">
    <source>
        <dbReference type="Proteomes" id="UP001212085"/>
    </source>
</evidence>
<evidence type="ECO:0000259" key="1">
    <source>
        <dbReference type="Pfam" id="PF13472"/>
    </source>
</evidence>
<dbReference type="PANTHER" id="PTHR30383">
    <property type="entry name" value="THIOESTERASE 1/PROTEASE 1/LYSOPHOSPHOLIPASE L1"/>
    <property type="match status" value="1"/>
</dbReference>
<name>A0A6N7WR80_STRAY</name>
<reference evidence="2 4" key="1">
    <citation type="submission" date="2019-08" db="EMBL/GenBank/DDBJ databases">
        <title>In-depth cultivation of the pig gut microbiome towards novel bacterial diversity and tailored functional studies.</title>
        <authorList>
            <person name="Wylensek D."/>
            <person name="Hitch T.C.A."/>
            <person name="Clavel T."/>
        </authorList>
    </citation>
    <scope>NUCLEOTIDE SEQUENCE [LARGE SCALE GENOMIC DNA]</scope>
    <source>
        <strain evidence="2 4">BL-178-WT-3A</strain>
    </source>
</reference>
<dbReference type="Proteomes" id="UP001212085">
    <property type="component" value="Chromosome"/>
</dbReference>
<keyword evidence="5" id="KW-1185">Reference proteome</keyword>
<feature type="domain" description="SGNH hydrolase-type esterase" evidence="1">
    <location>
        <begin position="49"/>
        <end position="209"/>
    </location>
</feature>
<proteinExistence type="predicted"/>
<dbReference type="OrthoDB" id="2513075at2"/>
<dbReference type="Proteomes" id="UP000471052">
    <property type="component" value="Unassembled WGS sequence"/>
</dbReference>
<gene>
    <name evidence="2" type="ORF">FYJ82_08235</name>
    <name evidence="3" type="ORF">O6R09_04260</name>
</gene>
<dbReference type="GO" id="GO:0004622">
    <property type="term" value="F:phosphatidylcholine lysophospholipase activity"/>
    <property type="evidence" value="ECO:0007669"/>
    <property type="project" value="TreeGrafter"/>
</dbReference>
<reference evidence="3 5" key="2">
    <citation type="submission" date="2022-12" db="EMBL/GenBank/DDBJ databases">
        <title>Streptococcus alactolyticus LGM, complete genome.</title>
        <authorList>
            <person name="Liu Z."/>
            <person name="Mu C."/>
            <person name="Zhu W."/>
        </authorList>
    </citation>
    <scope>NUCLEOTIDE SEQUENCE [LARGE SCALE GENOMIC DNA]</scope>
    <source>
        <strain evidence="3 5">LGM</strain>
    </source>
</reference>
<dbReference type="Gene3D" id="3.40.50.1110">
    <property type="entry name" value="SGNH hydrolase"/>
    <property type="match status" value="1"/>
</dbReference>
<evidence type="ECO:0000313" key="4">
    <source>
        <dbReference type="Proteomes" id="UP000471052"/>
    </source>
</evidence>
<dbReference type="InterPro" id="IPR013830">
    <property type="entry name" value="SGNH_hydro"/>
</dbReference>
<sequence length="222" mass="25437">MTEKDDFQTLYHKPDVQRYRQYVLADQQAELWDKYAALNQQVSHPNMVFVGDSITEYFPLHEMLSASVPLYNRGVHGITSLQLLEHLDSQVLDLKPSRVFILIGVNDLKTREPKAVCQTIQDIIGQIRQQLPETDIVLLSLFPMDESPEFVRTPSQRNNQTIAQLNSLLSQLANDKVHWLDIHDLLCDNQGQLKREWTVDGLHLTVASYSIVAKALADYLIL</sequence>
<dbReference type="RefSeq" id="WP_154455455.1">
    <property type="nucleotide sequence ID" value="NZ_CP114883.1"/>
</dbReference>
<dbReference type="EMBL" id="VUNP01000044">
    <property type="protein sequence ID" value="MST54355.1"/>
    <property type="molecule type" value="Genomic_DNA"/>
</dbReference>
<dbReference type="EMBL" id="CP114883">
    <property type="protein sequence ID" value="WBB07131.1"/>
    <property type="molecule type" value="Genomic_DNA"/>
</dbReference>